<keyword evidence="3" id="KW-0808">Transferase</keyword>
<dbReference type="PANTHER" id="PTHR24067">
    <property type="entry name" value="UBIQUITIN-CONJUGATING ENZYME E2"/>
    <property type="match status" value="1"/>
</dbReference>
<evidence type="ECO:0000256" key="4">
    <source>
        <dbReference type="ARBA" id="ARBA00022786"/>
    </source>
</evidence>
<dbReference type="GO" id="GO:0061631">
    <property type="term" value="F:ubiquitin conjugating enzyme activity"/>
    <property type="evidence" value="ECO:0007669"/>
    <property type="project" value="UniProtKB-EC"/>
</dbReference>
<feature type="domain" description="UBC core" evidence="5">
    <location>
        <begin position="1"/>
        <end position="146"/>
    </location>
</feature>
<accession>A0A8C9LS02</accession>
<dbReference type="SMART" id="SM00212">
    <property type="entry name" value="UBCc"/>
    <property type="match status" value="1"/>
</dbReference>
<dbReference type="InterPro" id="IPR050113">
    <property type="entry name" value="Ub_conjugating_enzyme"/>
</dbReference>
<dbReference type="PROSITE" id="PS50127">
    <property type="entry name" value="UBC_2"/>
    <property type="match status" value="1"/>
</dbReference>
<evidence type="ECO:0000256" key="2">
    <source>
        <dbReference type="ARBA" id="ARBA00012486"/>
    </source>
</evidence>
<dbReference type="SUPFAM" id="SSF54495">
    <property type="entry name" value="UBC-like"/>
    <property type="match status" value="1"/>
</dbReference>
<evidence type="ECO:0000259" key="5">
    <source>
        <dbReference type="PROSITE" id="PS50127"/>
    </source>
</evidence>
<organism evidence="6 7">
    <name type="scientific">Piliocolobus tephrosceles</name>
    <name type="common">Ugandan red Colobus</name>
    <dbReference type="NCBI Taxonomy" id="591936"/>
    <lineage>
        <taxon>Eukaryota</taxon>
        <taxon>Metazoa</taxon>
        <taxon>Chordata</taxon>
        <taxon>Craniata</taxon>
        <taxon>Vertebrata</taxon>
        <taxon>Euteleostomi</taxon>
        <taxon>Mammalia</taxon>
        <taxon>Eutheria</taxon>
        <taxon>Euarchontoglires</taxon>
        <taxon>Primates</taxon>
        <taxon>Haplorrhini</taxon>
        <taxon>Catarrhini</taxon>
        <taxon>Cercopithecidae</taxon>
        <taxon>Colobinae</taxon>
        <taxon>Piliocolobus</taxon>
    </lineage>
</organism>
<dbReference type="Pfam" id="PF00179">
    <property type="entry name" value="UQ_con"/>
    <property type="match status" value="1"/>
</dbReference>
<dbReference type="CDD" id="cd23801">
    <property type="entry name" value="UBCc_UBE2L3"/>
    <property type="match status" value="1"/>
</dbReference>
<keyword evidence="4" id="KW-0833">Ubl conjugation pathway</keyword>
<evidence type="ECO:0000313" key="7">
    <source>
        <dbReference type="Proteomes" id="UP000694416"/>
    </source>
</evidence>
<dbReference type="EC" id="2.3.2.23" evidence="2"/>
<evidence type="ECO:0000256" key="3">
    <source>
        <dbReference type="ARBA" id="ARBA00022679"/>
    </source>
</evidence>
<keyword evidence="7" id="KW-1185">Reference proteome</keyword>
<dbReference type="Ensembl" id="ENSPTET00000034734.1">
    <property type="protein sequence ID" value="ENSPTEP00000024426.1"/>
    <property type="gene ID" value="ENSPTEG00000024903.1"/>
</dbReference>
<sequence>IRRLMKELEEIHKCGMRNFVTSRFEEANFLTWQGLIFPDNPPYDKVAVRMEIRFPAEYLFKPLKTTVKTKICHPNNDKKEQVCLLVISAGNWKPATKTDQVIQAVIALVNSPQPEHPFRVDLAEEYSKDCKKFFKNAEEFTKKYEEKRPMD</sequence>
<evidence type="ECO:0000313" key="6">
    <source>
        <dbReference type="Ensembl" id="ENSPTEP00000024426.1"/>
    </source>
</evidence>
<dbReference type="AlphaFoldDB" id="A0A8C9LS02"/>
<protein>
    <recommendedName>
        <fullName evidence="2">E2 ubiquitin-conjugating enzyme</fullName>
        <ecNumber evidence="2">2.3.2.23</ecNumber>
    </recommendedName>
</protein>
<evidence type="ECO:0000256" key="1">
    <source>
        <dbReference type="ARBA" id="ARBA00000485"/>
    </source>
</evidence>
<dbReference type="FunFam" id="3.10.110.10:FF:000011">
    <property type="entry name" value="Ubiquitin-conjugating enzyme E2 L3"/>
    <property type="match status" value="1"/>
</dbReference>
<name>A0A8C9LS02_9PRIM</name>
<dbReference type="Proteomes" id="UP000694416">
    <property type="component" value="Unplaced"/>
</dbReference>
<reference evidence="6" key="1">
    <citation type="submission" date="2025-08" db="UniProtKB">
        <authorList>
            <consortium name="Ensembl"/>
        </authorList>
    </citation>
    <scope>IDENTIFICATION</scope>
</reference>
<dbReference type="InterPro" id="IPR000608">
    <property type="entry name" value="UBC"/>
</dbReference>
<dbReference type="InterPro" id="IPR016135">
    <property type="entry name" value="UBQ-conjugating_enzyme/RWD"/>
</dbReference>
<comment type="catalytic activity">
    <reaction evidence="1">
        <text>S-ubiquitinyl-[E1 ubiquitin-activating enzyme]-L-cysteine + [E2 ubiquitin-conjugating enzyme]-L-cysteine = [E1 ubiquitin-activating enzyme]-L-cysteine + S-ubiquitinyl-[E2 ubiquitin-conjugating enzyme]-L-cysteine.</text>
        <dbReference type="EC" id="2.3.2.23"/>
    </reaction>
</comment>
<reference evidence="6" key="2">
    <citation type="submission" date="2025-09" db="UniProtKB">
        <authorList>
            <consortium name="Ensembl"/>
        </authorList>
    </citation>
    <scope>IDENTIFICATION</scope>
</reference>
<dbReference type="Gene3D" id="3.10.110.10">
    <property type="entry name" value="Ubiquitin Conjugating Enzyme"/>
    <property type="match status" value="1"/>
</dbReference>
<proteinExistence type="predicted"/>